<dbReference type="Pfam" id="PF12792">
    <property type="entry name" value="CSS-motif"/>
    <property type="match status" value="1"/>
</dbReference>
<dbReference type="AlphaFoldDB" id="A0A379ADD6"/>
<name>A0A379ADD6_ENTAG</name>
<reference evidence="2 3" key="1">
    <citation type="submission" date="2018-06" db="EMBL/GenBank/DDBJ databases">
        <authorList>
            <consortium name="Pathogen Informatics"/>
            <person name="Doyle S."/>
        </authorList>
    </citation>
    <scope>NUCLEOTIDE SEQUENCE [LARGE SCALE GENOMIC DNA]</scope>
    <source>
        <strain evidence="2 3">NCTC9381</strain>
    </source>
</reference>
<evidence type="ECO:0000313" key="2">
    <source>
        <dbReference type="EMBL" id="SUB15891.1"/>
    </source>
</evidence>
<keyword evidence="3" id="KW-1185">Reference proteome</keyword>
<dbReference type="EMBL" id="UGSO01000001">
    <property type="protein sequence ID" value="SUB15891.1"/>
    <property type="molecule type" value="Genomic_DNA"/>
</dbReference>
<proteinExistence type="predicted"/>
<accession>A0A379ADD6</accession>
<evidence type="ECO:0000259" key="1">
    <source>
        <dbReference type="Pfam" id="PF12792"/>
    </source>
</evidence>
<sequence length="97" mass="10819">MAGGLFFLLFAALSLHQTWQKRERQHQQLLENSRTALQQTLSSLINSTLSPLLPFTHTACNTINRELTSRAAFAGNLRAILLVKEGNAFCSSATRQF</sequence>
<protein>
    <submittedName>
        <fullName evidence="2">Phage resistance protein</fullName>
    </submittedName>
</protein>
<organism evidence="2 3">
    <name type="scientific">Enterobacter agglomerans</name>
    <name type="common">Erwinia herbicola</name>
    <name type="synonym">Pantoea agglomerans</name>
    <dbReference type="NCBI Taxonomy" id="549"/>
    <lineage>
        <taxon>Bacteria</taxon>
        <taxon>Pseudomonadati</taxon>
        <taxon>Pseudomonadota</taxon>
        <taxon>Gammaproteobacteria</taxon>
        <taxon>Enterobacterales</taxon>
        <taxon>Erwiniaceae</taxon>
        <taxon>Pantoea</taxon>
        <taxon>Pantoea agglomerans group</taxon>
    </lineage>
</organism>
<dbReference type="InterPro" id="IPR024744">
    <property type="entry name" value="CSS-motif_dom"/>
</dbReference>
<gene>
    <name evidence="2" type="ORF">NCTC9381_01786</name>
</gene>
<feature type="domain" description="Putative cyclic diguanylate phosphodiesterase CSS motif-containing" evidence="1">
    <location>
        <begin position="27"/>
        <end position="94"/>
    </location>
</feature>
<dbReference type="Proteomes" id="UP000254640">
    <property type="component" value="Unassembled WGS sequence"/>
</dbReference>
<evidence type="ECO:0000313" key="3">
    <source>
        <dbReference type="Proteomes" id="UP000254640"/>
    </source>
</evidence>